<dbReference type="EMBL" id="JAGYWB010000009">
    <property type="protein sequence ID" value="KAI0512157.1"/>
    <property type="molecule type" value="Genomic_DNA"/>
</dbReference>
<evidence type="ECO:0000256" key="2">
    <source>
        <dbReference type="ARBA" id="ARBA00022670"/>
    </source>
</evidence>
<dbReference type="InterPro" id="IPR037045">
    <property type="entry name" value="S8pro/Inhibitor_I9_sf"/>
</dbReference>
<dbReference type="InterPro" id="IPR041469">
    <property type="entry name" value="Subtilisin-like_FN3"/>
</dbReference>
<comment type="similarity">
    <text evidence="1 7">Belongs to the peptidase S8 family.</text>
</comment>
<dbReference type="PROSITE" id="PS00137">
    <property type="entry name" value="SUBTILASE_HIS"/>
    <property type="match status" value="1"/>
</dbReference>
<feature type="domain" description="Subtilisin-like protease fibronectin type-III" evidence="11">
    <location>
        <begin position="643"/>
        <end position="739"/>
    </location>
</feature>
<evidence type="ECO:0000313" key="13">
    <source>
        <dbReference type="Proteomes" id="UP000829196"/>
    </source>
</evidence>
<dbReference type="PROSITE" id="PS51892">
    <property type="entry name" value="SUBTILASE"/>
    <property type="match status" value="1"/>
</dbReference>
<dbReference type="AlphaFoldDB" id="A0A8T3BIV0"/>
<feature type="domain" description="Inhibitor I9" evidence="10">
    <location>
        <begin position="41"/>
        <end position="118"/>
    </location>
</feature>
<dbReference type="PRINTS" id="PR00723">
    <property type="entry name" value="SUBTILISIN"/>
</dbReference>
<dbReference type="Proteomes" id="UP000829196">
    <property type="component" value="Unassembled WGS sequence"/>
</dbReference>
<dbReference type="SMR" id="A0A8T3BIV0"/>
<organism evidence="12 13">
    <name type="scientific">Dendrobium nobile</name>
    <name type="common">Orchid</name>
    <dbReference type="NCBI Taxonomy" id="94219"/>
    <lineage>
        <taxon>Eukaryota</taxon>
        <taxon>Viridiplantae</taxon>
        <taxon>Streptophyta</taxon>
        <taxon>Embryophyta</taxon>
        <taxon>Tracheophyta</taxon>
        <taxon>Spermatophyta</taxon>
        <taxon>Magnoliopsida</taxon>
        <taxon>Liliopsida</taxon>
        <taxon>Asparagales</taxon>
        <taxon>Orchidaceae</taxon>
        <taxon>Epidendroideae</taxon>
        <taxon>Malaxideae</taxon>
        <taxon>Dendrobiinae</taxon>
        <taxon>Dendrobium</taxon>
    </lineage>
</organism>
<evidence type="ECO:0000259" key="10">
    <source>
        <dbReference type="Pfam" id="PF05922"/>
    </source>
</evidence>
<feature type="active site" description="Charge relay system" evidence="6 7">
    <location>
        <position position="212"/>
    </location>
</feature>
<dbReference type="GO" id="GO:0006508">
    <property type="term" value="P:proteolysis"/>
    <property type="evidence" value="ECO:0007669"/>
    <property type="project" value="UniProtKB-KW"/>
</dbReference>
<dbReference type="CDD" id="cd04852">
    <property type="entry name" value="Peptidases_S8_3"/>
    <property type="match status" value="1"/>
</dbReference>
<dbReference type="GO" id="GO:0004252">
    <property type="term" value="F:serine-type endopeptidase activity"/>
    <property type="evidence" value="ECO:0007669"/>
    <property type="project" value="UniProtKB-UniRule"/>
</dbReference>
<evidence type="ECO:0008006" key="14">
    <source>
        <dbReference type="Google" id="ProtNLM"/>
    </source>
</evidence>
<keyword evidence="2 7" id="KW-0645">Protease</keyword>
<dbReference type="PANTHER" id="PTHR10795">
    <property type="entry name" value="PROPROTEIN CONVERTASE SUBTILISIN/KEXIN"/>
    <property type="match status" value="1"/>
</dbReference>
<protein>
    <recommendedName>
        <fullName evidence="14">Cucumisin</fullName>
    </recommendedName>
</protein>
<accession>A0A8T3BIV0</accession>
<dbReference type="InterPro" id="IPR045051">
    <property type="entry name" value="SBT"/>
</dbReference>
<dbReference type="Pfam" id="PF05922">
    <property type="entry name" value="Inhibitor_I9"/>
    <property type="match status" value="1"/>
</dbReference>
<dbReference type="PROSITE" id="PS00138">
    <property type="entry name" value="SUBTILASE_SER"/>
    <property type="match status" value="1"/>
</dbReference>
<name>A0A8T3BIV0_DENNO</name>
<dbReference type="FunFam" id="3.30.70.80:FF:000002">
    <property type="entry name" value="Subtilisin-like protease SBT5.3"/>
    <property type="match status" value="1"/>
</dbReference>
<evidence type="ECO:0000259" key="9">
    <source>
        <dbReference type="Pfam" id="PF00082"/>
    </source>
</evidence>
<evidence type="ECO:0000256" key="3">
    <source>
        <dbReference type="ARBA" id="ARBA00022729"/>
    </source>
</evidence>
<dbReference type="Gene3D" id="3.40.50.200">
    <property type="entry name" value="Peptidase S8/S53 domain"/>
    <property type="match status" value="1"/>
</dbReference>
<keyword evidence="5 7" id="KW-0720">Serine protease</keyword>
<feature type="active site" description="Charge relay system" evidence="6 7">
    <location>
        <position position="147"/>
    </location>
</feature>
<sequence>MSRGQFLTFLFSFLLLLHASQLLVTALAGHAEATEKEKKAYIVYMGERLKIEPLSIASLHKSLLNQVIKSDGASARLIHSYGKSFNAFAAMLTENEAERLSSMDEVVSVFPSQQRELHTTRSWDFMSFPTSATHSAFESDVIVGMLDTGIWPESESFDDAGFGPPPHKWKGTCQTSNNNFTCNNKIIGARYYHLVGSIREENIPSPRDSQGHGTHVASTAAGRLVVNASLSGLAEGTARGGVPSARLAVYKVCWKYQGCSDVDILAGFDDAIADGVDIISISIGFNFPTQKYFSDPIAIASFHAVKNGILVSSSAGNNGPHRYTVVNSAPWILTVAASTTDRKFIAHVKLGNGDVYQGVALNTDGSIDGTLYPLIKASDAPNTSAGFDASSAKYCNKGSLDEDLTQGKVVICEHFNIGLGPQVAGAVGAIMPPVDTVISDYAMQFKLPASELEVDEVAKILRYSNTTSHPMASVGKSEGVFDGHAPYVVSFSSRGPNPVTSNLLKPDLTAPGVDILAAWSPLASQKSTLYNIISGTSMACPHVSGSAAYIKSFNPSWSPAAIKSALITTALVMSPEKNPEAEFAYGAGHVNPMRALKPGLVYDADETDYVKFLCGQGYTTENLRKVTGDSSSCTSATNETIFDLNYPTFALTITKGKPFSATFHRTITNVGESNSNYKVNVTAPSGLKITVDPQILSFQSLLEKKSFEVKLEGETNEALLSASLVWSDGVHDVRSPIVVYTA</sequence>
<evidence type="ECO:0000256" key="4">
    <source>
        <dbReference type="ARBA" id="ARBA00022801"/>
    </source>
</evidence>
<dbReference type="InterPro" id="IPR023828">
    <property type="entry name" value="Peptidase_S8_Ser-AS"/>
</dbReference>
<dbReference type="OrthoDB" id="206201at2759"/>
<proteinExistence type="inferred from homology"/>
<evidence type="ECO:0000259" key="11">
    <source>
        <dbReference type="Pfam" id="PF17766"/>
    </source>
</evidence>
<evidence type="ECO:0000313" key="12">
    <source>
        <dbReference type="EMBL" id="KAI0512157.1"/>
    </source>
</evidence>
<dbReference type="InterPro" id="IPR034197">
    <property type="entry name" value="Peptidases_S8_3"/>
</dbReference>
<reference evidence="12" key="1">
    <citation type="journal article" date="2022" name="Front. Genet.">
        <title>Chromosome-Scale Assembly of the Dendrobium nobile Genome Provides Insights Into the Molecular Mechanism of the Biosynthesis of the Medicinal Active Ingredient of Dendrobium.</title>
        <authorList>
            <person name="Xu Q."/>
            <person name="Niu S.-C."/>
            <person name="Li K.-L."/>
            <person name="Zheng P.-J."/>
            <person name="Zhang X.-J."/>
            <person name="Jia Y."/>
            <person name="Liu Y."/>
            <person name="Niu Y.-X."/>
            <person name="Yu L.-H."/>
            <person name="Chen D.-F."/>
            <person name="Zhang G.-Q."/>
        </authorList>
    </citation>
    <scope>NUCLEOTIDE SEQUENCE</scope>
    <source>
        <tissue evidence="12">Leaf</tissue>
    </source>
</reference>
<evidence type="ECO:0000256" key="6">
    <source>
        <dbReference type="PIRSR" id="PIRSR615500-1"/>
    </source>
</evidence>
<dbReference type="Gene3D" id="3.50.30.30">
    <property type="match status" value="1"/>
</dbReference>
<evidence type="ECO:0000256" key="1">
    <source>
        <dbReference type="ARBA" id="ARBA00011073"/>
    </source>
</evidence>
<dbReference type="SUPFAM" id="SSF52743">
    <property type="entry name" value="Subtilisin-like"/>
    <property type="match status" value="1"/>
</dbReference>
<feature type="active site" description="Charge relay system" evidence="6 7">
    <location>
        <position position="537"/>
    </location>
</feature>
<dbReference type="Gene3D" id="2.60.40.2310">
    <property type="match status" value="1"/>
</dbReference>
<feature type="signal peptide" evidence="8">
    <location>
        <begin position="1"/>
        <end position="19"/>
    </location>
</feature>
<dbReference type="InterPro" id="IPR022398">
    <property type="entry name" value="Peptidase_S8_His-AS"/>
</dbReference>
<dbReference type="FunFam" id="3.40.50.200:FF:000006">
    <property type="entry name" value="Subtilisin-like protease SBT1.5"/>
    <property type="match status" value="1"/>
</dbReference>
<keyword evidence="13" id="KW-1185">Reference proteome</keyword>
<dbReference type="InterPro" id="IPR015500">
    <property type="entry name" value="Peptidase_S8_subtilisin-rel"/>
</dbReference>
<feature type="chain" id="PRO_5035790854" description="Cucumisin" evidence="8">
    <location>
        <begin position="20"/>
        <end position="742"/>
    </location>
</feature>
<comment type="caution">
    <text evidence="12">The sequence shown here is derived from an EMBL/GenBank/DDBJ whole genome shotgun (WGS) entry which is preliminary data.</text>
</comment>
<dbReference type="Pfam" id="PF00082">
    <property type="entry name" value="Peptidase_S8"/>
    <property type="match status" value="1"/>
</dbReference>
<dbReference type="Gene3D" id="3.30.70.80">
    <property type="entry name" value="Peptidase S8 propeptide/proteinase inhibitor I9"/>
    <property type="match status" value="1"/>
</dbReference>
<keyword evidence="4 7" id="KW-0378">Hydrolase</keyword>
<evidence type="ECO:0000256" key="5">
    <source>
        <dbReference type="ARBA" id="ARBA00022825"/>
    </source>
</evidence>
<feature type="domain" description="Peptidase S8/S53" evidence="9">
    <location>
        <begin position="139"/>
        <end position="588"/>
    </location>
</feature>
<dbReference type="CDD" id="cd02120">
    <property type="entry name" value="PA_subtilisin_like"/>
    <property type="match status" value="1"/>
</dbReference>
<keyword evidence="3 8" id="KW-0732">Signal</keyword>
<gene>
    <name evidence="12" type="ORF">KFK09_012795</name>
</gene>
<evidence type="ECO:0000256" key="7">
    <source>
        <dbReference type="PROSITE-ProRule" id="PRU01240"/>
    </source>
</evidence>
<dbReference type="InterPro" id="IPR036852">
    <property type="entry name" value="Peptidase_S8/S53_dom_sf"/>
</dbReference>
<evidence type="ECO:0000256" key="8">
    <source>
        <dbReference type="SAM" id="SignalP"/>
    </source>
</evidence>
<dbReference type="InterPro" id="IPR000209">
    <property type="entry name" value="Peptidase_S8/S53_dom"/>
</dbReference>
<dbReference type="InterPro" id="IPR010259">
    <property type="entry name" value="S8pro/Inhibitor_I9"/>
</dbReference>
<dbReference type="Pfam" id="PF17766">
    <property type="entry name" value="fn3_6"/>
    <property type="match status" value="1"/>
</dbReference>